<dbReference type="Pfam" id="PF24140">
    <property type="entry name" value="TPR_TNPO3_IPO13_3rd"/>
    <property type="match status" value="1"/>
</dbReference>
<dbReference type="PANTHER" id="PTHR12363">
    <property type="entry name" value="TRANSPORTIN 3 AND IMPORTIN 13"/>
    <property type="match status" value="1"/>
</dbReference>
<proteinExistence type="predicted"/>
<dbReference type="AlphaFoldDB" id="A0A310SRK4"/>
<feature type="domain" description="Exportin-1/Importin-beta-like" evidence="2">
    <location>
        <begin position="87"/>
        <end position="232"/>
    </location>
</feature>
<dbReference type="GO" id="GO:0005737">
    <property type="term" value="C:cytoplasm"/>
    <property type="evidence" value="ECO:0007669"/>
    <property type="project" value="TreeGrafter"/>
</dbReference>
<evidence type="ECO:0000313" key="4">
    <source>
        <dbReference type="Proteomes" id="UP000250275"/>
    </source>
</evidence>
<name>A0A310SRK4_9HYME</name>
<dbReference type="SUPFAM" id="SSF48371">
    <property type="entry name" value="ARM repeat"/>
    <property type="match status" value="1"/>
</dbReference>
<evidence type="ECO:0000313" key="3">
    <source>
        <dbReference type="EMBL" id="OAD62397.1"/>
    </source>
</evidence>
<dbReference type="Proteomes" id="UP000250275">
    <property type="component" value="Unassembled WGS sequence"/>
</dbReference>
<dbReference type="InterPro" id="IPR011989">
    <property type="entry name" value="ARM-like"/>
</dbReference>
<feature type="region of interest" description="Disordered" evidence="1">
    <location>
        <begin position="862"/>
        <end position="886"/>
    </location>
</feature>
<dbReference type="GO" id="GO:0006606">
    <property type="term" value="P:protein import into nucleus"/>
    <property type="evidence" value="ECO:0007669"/>
    <property type="project" value="TreeGrafter"/>
</dbReference>
<dbReference type="InterPro" id="IPR057942">
    <property type="entry name" value="TPR_TNPO3_IPO13_3rd"/>
</dbReference>
<dbReference type="Pfam" id="PF08389">
    <property type="entry name" value="Xpo1"/>
    <property type="match status" value="1"/>
</dbReference>
<reference evidence="3 4" key="1">
    <citation type="submission" date="2015-07" db="EMBL/GenBank/DDBJ databases">
        <title>The genome of Eufriesea mexicana.</title>
        <authorList>
            <person name="Pan H."/>
            <person name="Kapheim K."/>
        </authorList>
    </citation>
    <scope>NUCLEOTIDE SEQUENCE [LARGE SCALE GENOMIC DNA]</scope>
    <source>
        <strain evidence="3">0111107269</strain>
        <tissue evidence="3">Whole body</tissue>
    </source>
</reference>
<sequence length="1147" mass="128975">MLKDFSVIFLFLYVIMCNCNIIKQVFAWKIADEMLQQKRDIQSCYFAAQTMRTKIQLCFQELPLEAHTSLRDSLMNHISQINEHTNSAIVTQLCLALADFALQMSTWQKPIVDLINRFGGSNASLWPLLEIMTVLPEEVNSKSLRLGSNRRQHILLELNATADAVTEFLKMCLKSGGENVQIRVIILRCFTSWIAVHAIPLVPTSDVIVYTLQILGNDITGSQLHEAATDCICVILQVLEEDSNSNRDNNSESNIQLQQLQLFLFTSVMTLEQRYHLSVAHEDMDKSINYCRIFTELAETFLETMVNGCVGGKQHYAIKILDLVLVCVGHHDYEVAQITFNLWYRLSEILYQKNSDDLNAVFRPHIERLIGALCRHCQMEPDHLGLVEEGAGGKEFADFRNRVSDLIKDVVFVVGSSHCFRQMFSSLTGGPGPQGQPNHVPTWDSTEAVLFVMQAVAKNILPGENDIVPKVVEAILNLPENTHIAVRHTSILLLGEFCDWIYLHPQSLDPILNFLLSCLNQKGLGSAACCALVCICSTCPGQMLSHFSGLLQIVSSLHTFVINNDAAIGLLKGVSIIMSGLTVEKFTPAMKELCWFQARPLCKDSAHLLEPIAKQIVQLYSAHQHSCFLYVGSVLVDEYARLSECVPVLLEMLEAFIGPTFNILQEQDGLKNHPDTVDDLFRLCTRVPIQFLCSVVIESVIDCALVACNLDHRDANVSVMKFFYNLLHCGRNHETRTDYTIRQGLVDRILKEKGQTLVIRLLHASVFSLSSYVLSDVADVFVELSLTDRQLLSKWLEEAIKTMPSQNAGGSPTAQPEQLFEFHNTVTRTKRDRSNLDERSDEGKTKEVFVFVLASRKLETEQPVKEGREAGRQPPADSRRVSHVGRENSPVRRRAFGTGTASWYAYTTVLVTDVSVRRAHADTVRSVNALFASLLCDRSSYSVFTVKESFSSLRALLLLLCTVIDSASVLDVCEKTTNDKAEIDTVAFPPAYQRKLTESKETRIMEFSIVPVSSYISKRCPKSKLRSKSRQRFLHAFESLVRNAGHAVTTWRCSPAIYPAGLLRGNATMCRSQHALLGYFRLCQFQVSQVPEVARAAAKPDHRFFCCDIQVVQSQEEMPKKKKKKETKEDTKNCGGCMLIVLHQVLW</sequence>
<dbReference type="InterPro" id="IPR013598">
    <property type="entry name" value="Exportin-1/Importin-b-like"/>
</dbReference>
<gene>
    <name evidence="3" type="ORF">WN48_07268</name>
</gene>
<dbReference type="Pfam" id="PF24139">
    <property type="entry name" value="TPR_TNPO3_IPO13_4th"/>
    <property type="match status" value="1"/>
</dbReference>
<dbReference type="Gene3D" id="1.25.10.10">
    <property type="entry name" value="Leucine-rich Repeat Variant"/>
    <property type="match status" value="2"/>
</dbReference>
<dbReference type="InterPro" id="IPR051345">
    <property type="entry name" value="Importin_beta-like_NTR"/>
</dbReference>
<dbReference type="OrthoDB" id="435593at2759"/>
<dbReference type="InterPro" id="IPR057941">
    <property type="entry name" value="TPR_TNPO3_IPO13_2nd"/>
</dbReference>
<dbReference type="EMBL" id="KQ759870">
    <property type="protein sequence ID" value="OAD62397.1"/>
    <property type="molecule type" value="Genomic_DNA"/>
</dbReference>
<evidence type="ECO:0000259" key="2">
    <source>
        <dbReference type="Pfam" id="PF08389"/>
    </source>
</evidence>
<dbReference type="PANTHER" id="PTHR12363:SF42">
    <property type="entry name" value="TRANSPORTIN-3"/>
    <property type="match status" value="1"/>
</dbReference>
<dbReference type="Pfam" id="PF24138">
    <property type="entry name" value="TPR_TNPO3_IPO13_2nd"/>
    <property type="match status" value="1"/>
</dbReference>
<protein>
    <submittedName>
        <fullName evidence="3">Transportin-3</fullName>
    </submittedName>
</protein>
<dbReference type="InterPro" id="IPR016024">
    <property type="entry name" value="ARM-type_fold"/>
</dbReference>
<dbReference type="InterPro" id="IPR058537">
    <property type="entry name" value="TPR_TNPO3_IPO13_4th"/>
</dbReference>
<keyword evidence="4" id="KW-1185">Reference proteome</keyword>
<accession>A0A310SRK4</accession>
<organism evidence="3 4">
    <name type="scientific">Eufriesea mexicana</name>
    <dbReference type="NCBI Taxonomy" id="516756"/>
    <lineage>
        <taxon>Eukaryota</taxon>
        <taxon>Metazoa</taxon>
        <taxon>Ecdysozoa</taxon>
        <taxon>Arthropoda</taxon>
        <taxon>Hexapoda</taxon>
        <taxon>Insecta</taxon>
        <taxon>Pterygota</taxon>
        <taxon>Neoptera</taxon>
        <taxon>Endopterygota</taxon>
        <taxon>Hymenoptera</taxon>
        <taxon>Apocrita</taxon>
        <taxon>Aculeata</taxon>
        <taxon>Apoidea</taxon>
        <taxon>Anthophila</taxon>
        <taxon>Apidae</taxon>
        <taxon>Eufriesea</taxon>
    </lineage>
</organism>
<evidence type="ECO:0000256" key="1">
    <source>
        <dbReference type="SAM" id="MobiDB-lite"/>
    </source>
</evidence>